<evidence type="ECO:0000313" key="4">
    <source>
        <dbReference type="EMBL" id="MFC7406725.1"/>
    </source>
</evidence>
<dbReference type="InterPro" id="IPR020557">
    <property type="entry name" value="Fumarate_lyase_CS"/>
</dbReference>
<dbReference type="Pfam" id="PF00206">
    <property type="entry name" value="Lyase_1"/>
    <property type="match status" value="1"/>
</dbReference>
<dbReference type="RefSeq" id="WP_382396259.1">
    <property type="nucleotide sequence ID" value="NZ_JBHTCQ010000004.1"/>
</dbReference>
<dbReference type="Gene3D" id="1.20.200.10">
    <property type="entry name" value="Fumarase/aspartase (Central domain)"/>
    <property type="match status" value="1"/>
</dbReference>
<dbReference type="PRINTS" id="PR00149">
    <property type="entry name" value="FUMRATELYASE"/>
</dbReference>
<sequence length="445" mass="44721">MTLLRAVSGVSAIDELLSDEALVASMVTVETALVHAAERAGVVPAGVADQVDRAVAGHDVDPEALAGASLSAGNPVVPLVKELLGLVPAEARPWVHHGATSQDVLDTALMLRAAEVSDLAADRLGVARDAAAALARRHRADPQIGRTLGQHAVPTTFGVVAAGWAVGLDAARRELRRARAALAVQLGGAAGTLGVYGGAGPDVVTALADELGLVVPAVPWHTDRTRVRCLAAALGSVTVAAGKVATDVVGLSASEVGEVAEGGGAGHGGSSAMPHKRNPVRSVLVRGAAIRAPGLAATVLAAGLQEHQRAVGAWHAEWEPLLELLSLAGGAADRIADVLAGLSVDTARMAATLEAARPAVMAEQLTTVLKPQLGRAEAQRLVGDAVTAGDDDAVVARVLRGTGGTGGTGGEDELRAALDPRSSLEACGAIVDAALAEIARPDTEA</sequence>
<dbReference type="SUPFAM" id="SSF48557">
    <property type="entry name" value="L-aspartase-like"/>
    <property type="match status" value="1"/>
</dbReference>
<organism evidence="4 5">
    <name type="scientific">Georgenia alba</name>
    <dbReference type="NCBI Taxonomy" id="2233858"/>
    <lineage>
        <taxon>Bacteria</taxon>
        <taxon>Bacillati</taxon>
        <taxon>Actinomycetota</taxon>
        <taxon>Actinomycetes</taxon>
        <taxon>Micrococcales</taxon>
        <taxon>Bogoriellaceae</taxon>
        <taxon>Georgenia</taxon>
    </lineage>
</organism>
<dbReference type="PROSITE" id="PS00163">
    <property type="entry name" value="FUMARATE_LYASES"/>
    <property type="match status" value="1"/>
</dbReference>
<dbReference type="Proteomes" id="UP001596455">
    <property type="component" value="Unassembled WGS sequence"/>
</dbReference>
<evidence type="ECO:0000256" key="2">
    <source>
        <dbReference type="ARBA" id="ARBA00034772"/>
    </source>
</evidence>
<dbReference type="InterPro" id="IPR008948">
    <property type="entry name" value="L-Aspartase-like"/>
</dbReference>
<dbReference type="InterPro" id="IPR022761">
    <property type="entry name" value="Fumarate_lyase_N"/>
</dbReference>
<evidence type="ECO:0000259" key="3">
    <source>
        <dbReference type="Pfam" id="PF00206"/>
    </source>
</evidence>
<keyword evidence="1 4" id="KW-0456">Lyase</keyword>
<comment type="caution">
    <text evidence="4">The sequence shown here is derived from an EMBL/GenBank/DDBJ whole genome shotgun (WGS) entry which is preliminary data.</text>
</comment>
<evidence type="ECO:0000313" key="5">
    <source>
        <dbReference type="Proteomes" id="UP001596455"/>
    </source>
</evidence>
<proteinExistence type="inferred from homology"/>
<dbReference type="Gene3D" id="1.10.40.30">
    <property type="entry name" value="Fumarase/aspartase (C-terminal domain)"/>
    <property type="match status" value="1"/>
</dbReference>
<keyword evidence="5" id="KW-1185">Reference proteome</keyword>
<dbReference type="InterPro" id="IPR000362">
    <property type="entry name" value="Fumarate_lyase_fam"/>
</dbReference>
<evidence type="ECO:0000256" key="1">
    <source>
        <dbReference type="ARBA" id="ARBA00023239"/>
    </source>
</evidence>
<dbReference type="EMBL" id="JBHTCQ010000004">
    <property type="protein sequence ID" value="MFC7406725.1"/>
    <property type="molecule type" value="Genomic_DNA"/>
</dbReference>
<dbReference type="GO" id="GO:0016829">
    <property type="term" value="F:lyase activity"/>
    <property type="evidence" value="ECO:0007669"/>
    <property type="project" value="UniProtKB-KW"/>
</dbReference>
<protein>
    <submittedName>
        <fullName evidence="4">Lyase family protein</fullName>
    </submittedName>
</protein>
<feature type="domain" description="Fumarate lyase N-terminal" evidence="3">
    <location>
        <begin position="28"/>
        <end position="294"/>
    </location>
</feature>
<comment type="similarity">
    <text evidence="2">Belongs to the class-II fumarase/aspartase family.</text>
</comment>
<dbReference type="PANTHER" id="PTHR43172">
    <property type="entry name" value="ADENYLOSUCCINATE LYASE"/>
    <property type="match status" value="1"/>
</dbReference>
<reference evidence="5" key="1">
    <citation type="journal article" date="2019" name="Int. J. Syst. Evol. Microbiol.">
        <title>The Global Catalogue of Microorganisms (GCM) 10K type strain sequencing project: providing services to taxonomists for standard genome sequencing and annotation.</title>
        <authorList>
            <consortium name="The Broad Institute Genomics Platform"/>
            <consortium name="The Broad Institute Genome Sequencing Center for Infectious Disease"/>
            <person name="Wu L."/>
            <person name="Ma J."/>
        </authorList>
    </citation>
    <scope>NUCLEOTIDE SEQUENCE [LARGE SCALE GENOMIC DNA]</scope>
    <source>
        <strain evidence="5">JCM 1490</strain>
    </source>
</reference>
<accession>A0ABW2QGD5</accession>
<dbReference type="PANTHER" id="PTHR43172:SF2">
    <property type="entry name" value="ADENYLOSUCCINATE LYASE C-TERMINAL DOMAIN-CONTAINING PROTEIN"/>
    <property type="match status" value="1"/>
</dbReference>
<gene>
    <name evidence="4" type="ORF">ACFQQL_16515</name>
</gene>
<name>A0ABW2QGD5_9MICO</name>